<dbReference type="EMBL" id="JAVDVY010000001">
    <property type="protein sequence ID" value="MDR7133273.1"/>
    <property type="molecule type" value="Genomic_DNA"/>
</dbReference>
<gene>
    <name evidence="3" type="ORF">J2X06_000457</name>
</gene>
<feature type="signal peptide" evidence="2">
    <location>
        <begin position="1"/>
        <end position="26"/>
    </location>
</feature>
<proteinExistence type="predicted"/>
<keyword evidence="4" id="KW-1185">Reference proteome</keyword>
<reference evidence="3 4" key="1">
    <citation type="submission" date="2023-07" db="EMBL/GenBank/DDBJ databases">
        <title>Sorghum-associated microbial communities from plants grown in Nebraska, USA.</title>
        <authorList>
            <person name="Schachtman D."/>
        </authorList>
    </citation>
    <scope>NUCLEOTIDE SEQUENCE [LARGE SCALE GENOMIC DNA]</scope>
    <source>
        <strain evidence="3 4">BE198</strain>
    </source>
</reference>
<dbReference type="Proteomes" id="UP001251524">
    <property type="component" value="Unassembled WGS sequence"/>
</dbReference>
<feature type="region of interest" description="Disordered" evidence="1">
    <location>
        <begin position="209"/>
        <end position="232"/>
    </location>
</feature>
<dbReference type="RefSeq" id="WP_310057719.1">
    <property type="nucleotide sequence ID" value="NZ_JAVDVY010000001.1"/>
</dbReference>
<protein>
    <submittedName>
        <fullName evidence="3">Uncharacterized protein</fullName>
    </submittedName>
</protein>
<sequence>MDFGTRAVCAAAALLCSLGFSGSASADAVYTCSNCSQAQEQATALAGPLGWTYVIDEPNAQLTLWNVRKDLEIRRKVADEFGVDPQTYKRYLFTLDSKIQAQATGQSLIVVNVSPDAANDMLFGSNPFNAYQNATAYDFVQSVTMRSQLGTSIAEAMALGNNPALKQLGMTLNSVAMSMSLPVGFKIIIKWRDGSTTVFTVTSSTTHEAQYAPGESRDANGNPIPDSSVNTGNGPNYAGEYHFSSGGQMAHWVNAGSNYGVILSGTPTGSNSMRCYWDPNKTTLQCYYQ</sequence>
<keyword evidence="2" id="KW-0732">Signal</keyword>
<name>A0ABU1W6Q4_9GAMM</name>
<evidence type="ECO:0000313" key="4">
    <source>
        <dbReference type="Proteomes" id="UP001251524"/>
    </source>
</evidence>
<comment type="caution">
    <text evidence="3">The sequence shown here is derived from an EMBL/GenBank/DDBJ whole genome shotgun (WGS) entry which is preliminary data.</text>
</comment>
<evidence type="ECO:0000313" key="3">
    <source>
        <dbReference type="EMBL" id="MDR7133273.1"/>
    </source>
</evidence>
<accession>A0ABU1W6Q4</accession>
<evidence type="ECO:0000256" key="1">
    <source>
        <dbReference type="SAM" id="MobiDB-lite"/>
    </source>
</evidence>
<feature type="chain" id="PRO_5046825055" evidence="2">
    <location>
        <begin position="27"/>
        <end position="289"/>
    </location>
</feature>
<organism evidence="3 4">
    <name type="scientific">Lysobacter niastensis</name>
    <dbReference type="NCBI Taxonomy" id="380629"/>
    <lineage>
        <taxon>Bacteria</taxon>
        <taxon>Pseudomonadati</taxon>
        <taxon>Pseudomonadota</taxon>
        <taxon>Gammaproteobacteria</taxon>
        <taxon>Lysobacterales</taxon>
        <taxon>Lysobacteraceae</taxon>
        <taxon>Lysobacter</taxon>
    </lineage>
</organism>
<evidence type="ECO:0000256" key="2">
    <source>
        <dbReference type="SAM" id="SignalP"/>
    </source>
</evidence>